<keyword evidence="3" id="KW-1005">Bacterial flagellum biogenesis</keyword>
<dbReference type="EMBL" id="SJTG01000004">
    <property type="protein sequence ID" value="TCI07734.1"/>
    <property type="molecule type" value="Genomic_DNA"/>
</dbReference>
<keyword evidence="5" id="KW-0966">Cell projection</keyword>
<keyword evidence="5" id="KW-0969">Cilium</keyword>
<evidence type="ECO:0000313" key="6">
    <source>
        <dbReference type="Proteomes" id="UP000291822"/>
    </source>
</evidence>
<name>A0A4V2NL70_9GAMM</name>
<keyword evidence="5" id="KW-0282">Flagellum</keyword>
<dbReference type="Gene3D" id="1.20.58.300">
    <property type="entry name" value="FlgN-like"/>
    <property type="match status" value="1"/>
</dbReference>
<dbReference type="InterPro" id="IPR007809">
    <property type="entry name" value="FlgN-like"/>
</dbReference>
<accession>A0A4V2NL70</accession>
<feature type="region of interest" description="Disordered" evidence="4">
    <location>
        <begin position="128"/>
        <end position="147"/>
    </location>
</feature>
<proteinExistence type="inferred from homology"/>
<protein>
    <submittedName>
        <fullName evidence="5">Flagellar protein FlgN</fullName>
    </submittedName>
</protein>
<dbReference type="Pfam" id="PF05130">
    <property type="entry name" value="FlgN"/>
    <property type="match status" value="1"/>
</dbReference>
<gene>
    <name evidence="5" type="ORF">EZM97_23930</name>
</gene>
<dbReference type="Proteomes" id="UP000291822">
    <property type="component" value="Unassembled WGS sequence"/>
</dbReference>
<dbReference type="RefSeq" id="WP_131152324.1">
    <property type="nucleotide sequence ID" value="NZ_SJTG01000004.1"/>
</dbReference>
<evidence type="ECO:0000256" key="1">
    <source>
        <dbReference type="ARBA" id="ARBA00002397"/>
    </source>
</evidence>
<dbReference type="AlphaFoldDB" id="A0A4V2NL70"/>
<evidence type="ECO:0000256" key="3">
    <source>
        <dbReference type="ARBA" id="ARBA00022795"/>
    </source>
</evidence>
<comment type="similarity">
    <text evidence="2">Belongs to the FlgN family.</text>
</comment>
<comment type="caution">
    <text evidence="5">The sequence shown here is derived from an EMBL/GenBank/DDBJ whole genome shotgun (WGS) entry which is preliminary data.</text>
</comment>
<evidence type="ECO:0000313" key="5">
    <source>
        <dbReference type="EMBL" id="TCI07734.1"/>
    </source>
</evidence>
<dbReference type="SUPFAM" id="SSF140566">
    <property type="entry name" value="FlgN-like"/>
    <property type="match status" value="1"/>
</dbReference>
<reference evidence="5 6" key="1">
    <citation type="submission" date="2019-02" db="EMBL/GenBank/DDBJ databases">
        <title>Dyella amyloliquefaciens sp. nov., isolated from forest soil.</title>
        <authorList>
            <person name="Gao Z.-H."/>
            <person name="Qiu L.-H."/>
        </authorList>
    </citation>
    <scope>NUCLEOTIDE SEQUENCE [LARGE SCALE GENOMIC DNA]</scope>
    <source>
        <strain evidence="5 6">KACC 12747</strain>
    </source>
</reference>
<keyword evidence="6" id="KW-1185">Reference proteome</keyword>
<evidence type="ECO:0000256" key="4">
    <source>
        <dbReference type="SAM" id="MobiDB-lite"/>
    </source>
</evidence>
<comment type="function">
    <text evidence="1">Required for the efficient initiation of filament assembly.</text>
</comment>
<dbReference type="GO" id="GO:0044780">
    <property type="term" value="P:bacterial-type flagellum assembly"/>
    <property type="evidence" value="ECO:0007669"/>
    <property type="project" value="InterPro"/>
</dbReference>
<sequence>MSKALQAELESALDAVIGDMRTAVHELTDALAAERAALEQADVEALHQASTAKQTHTELLEKLDGERLHLLRAVAYPAYAERADWDDVVNGLAQCQMANQYNGQIVGQRLRQVRQALSVLTGTEAAGVYGPKGSVDSQHRSQSLAEA</sequence>
<organism evidence="5 6">
    <name type="scientific">Dyella soli</name>
    <dbReference type="NCBI Taxonomy" id="522319"/>
    <lineage>
        <taxon>Bacteria</taxon>
        <taxon>Pseudomonadati</taxon>
        <taxon>Pseudomonadota</taxon>
        <taxon>Gammaproteobacteria</taxon>
        <taxon>Lysobacterales</taxon>
        <taxon>Rhodanobacteraceae</taxon>
        <taxon>Dyella</taxon>
    </lineage>
</organism>
<dbReference type="InterPro" id="IPR036679">
    <property type="entry name" value="FlgN-like_sf"/>
</dbReference>
<evidence type="ECO:0000256" key="2">
    <source>
        <dbReference type="ARBA" id="ARBA00007703"/>
    </source>
</evidence>